<dbReference type="FunFam" id="2.60.260.20:FF:000002">
    <property type="entry name" value="Dnaj homolog subfamily b member"/>
    <property type="match status" value="1"/>
</dbReference>
<evidence type="ECO:0000313" key="4">
    <source>
        <dbReference type="EMBL" id="CAF1165130.1"/>
    </source>
</evidence>
<dbReference type="PROSITE" id="PS50076">
    <property type="entry name" value="DNAJ_2"/>
    <property type="match status" value="1"/>
</dbReference>
<evidence type="ECO:0000259" key="3">
    <source>
        <dbReference type="PROSITE" id="PS50076"/>
    </source>
</evidence>
<dbReference type="CDD" id="cd06257">
    <property type="entry name" value="DnaJ"/>
    <property type="match status" value="1"/>
</dbReference>
<dbReference type="Proteomes" id="UP000681722">
    <property type="component" value="Unassembled WGS sequence"/>
</dbReference>
<evidence type="ECO:0000313" key="5">
    <source>
        <dbReference type="EMBL" id="CAF3928755.1"/>
    </source>
</evidence>
<dbReference type="SUPFAM" id="SSF46565">
    <property type="entry name" value="Chaperone J-domain"/>
    <property type="match status" value="1"/>
</dbReference>
<proteinExistence type="predicted"/>
<dbReference type="PRINTS" id="PR00625">
    <property type="entry name" value="JDOMAIN"/>
</dbReference>
<dbReference type="AlphaFoldDB" id="A0A814TZX1"/>
<evidence type="ECO:0000313" key="6">
    <source>
        <dbReference type="Proteomes" id="UP000663829"/>
    </source>
</evidence>
<reference evidence="4" key="1">
    <citation type="submission" date="2021-02" db="EMBL/GenBank/DDBJ databases">
        <authorList>
            <person name="Nowell W R."/>
        </authorList>
    </citation>
    <scope>NUCLEOTIDE SEQUENCE</scope>
</reference>
<evidence type="ECO:0000256" key="1">
    <source>
        <dbReference type="ARBA" id="ARBA00023186"/>
    </source>
</evidence>
<feature type="region of interest" description="Disordered" evidence="2">
    <location>
        <begin position="302"/>
        <end position="326"/>
    </location>
</feature>
<keyword evidence="6" id="KW-1185">Reference proteome</keyword>
<dbReference type="InterPro" id="IPR001623">
    <property type="entry name" value="DnaJ_domain"/>
</dbReference>
<dbReference type="InterPro" id="IPR036869">
    <property type="entry name" value="J_dom_sf"/>
</dbReference>
<dbReference type="SUPFAM" id="SSF49493">
    <property type="entry name" value="HSP40/DnaJ peptide-binding domain"/>
    <property type="match status" value="2"/>
</dbReference>
<protein>
    <recommendedName>
        <fullName evidence="3">J domain-containing protein</fullName>
    </recommendedName>
</protein>
<dbReference type="Pfam" id="PF00226">
    <property type="entry name" value="DnaJ"/>
    <property type="match status" value="1"/>
</dbReference>
<dbReference type="OrthoDB" id="550424at2759"/>
<dbReference type="EMBL" id="CAJOBC010007334">
    <property type="protein sequence ID" value="CAF3928755.1"/>
    <property type="molecule type" value="Genomic_DNA"/>
</dbReference>
<feature type="compositionally biased region" description="Basic and acidic residues" evidence="2">
    <location>
        <begin position="317"/>
        <end position="326"/>
    </location>
</feature>
<dbReference type="PROSITE" id="PS00636">
    <property type="entry name" value="DNAJ_1"/>
    <property type="match status" value="1"/>
</dbReference>
<keyword evidence="1" id="KW-0143">Chaperone</keyword>
<sequence length="326" mass="37150">MFYTFRYRRLALKFHPAKNSNDLNSQTKFNELAEAYEVLSDHQKRAIYDQFGEEGLKQGVPVGPKNEWSDGYMFHGNSEKVFRDFFGGDNPFAEFYATAEQDRNLGFGGLDGRGRKKQDPPIVRDLLLSLEDCYHGAIKKIKISRRVMNDDGLTSSIREKILSITVKRGLLSGSKVTFEQEGDQGPNTIPSDLVFVVKDKPHPHFRRENSDLIHTAKISLGHALTGQTIHIEHLDGRKLDIPITEIVRPGYKKRIPGQGMPLMTNPDKFGDLIIEFDVEYPTALNSDQKTYIKEALIHSLVKSKQQQQSGNRQQRKKSTEKGDEWD</sequence>
<dbReference type="InterPro" id="IPR018253">
    <property type="entry name" value="DnaJ_domain_CS"/>
</dbReference>
<dbReference type="Proteomes" id="UP000663829">
    <property type="component" value="Unassembled WGS sequence"/>
</dbReference>
<feature type="compositionally biased region" description="Low complexity" evidence="2">
    <location>
        <begin position="302"/>
        <end position="312"/>
    </location>
</feature>
<feature type="domain" description="J" evidence="3">
    <location>
        <begin position="1"/>
        <end position="52"/>
    </location>
</feature>
<dbReference type="GO" id="GO:0051082">
    <property type="term" value="F:unfolded protein binding"/>
    <property type="evidence" value="ECO:0007669"/>
    <property type="project" value="InterPro"/>
</dbReference>
<name>A0A814TZX1_9BILA</name>
<dbReference type="GO" id="GO:0051087">
    <property type="term" value="F:protein-folding chaperone binding"/>
    <property type="evidence" value="ECO:0007669"/>
    <property type="project" value="TreeGrafter"/>
</dbReference>
<dbReference type="Gene3D" id="1.10.287.110">
    <property type="entry name" value="DnaJ domain"/>
    <property type="match status" value="1"/>
</dbReference>
<dbReference type="InterPro" id="IPR008971">
    <property type="entry name" value="HSP40/DnaJ_pept-bd"/>
</dbReference>
<dbReference type="EMBL" id="CAJNOQ010007334">
    <property type="protein sequence ID" value="CAF1165130.1"/>
    <property type="molecule type" value="Genomic_DNA"/>
</dbReference>
<dbReference type="PANTHER" id="PTHR24078:SF519">
    <property type="entry name" value="DNAJ HOMOLOG SUBFAMILY B MEMBER 13"/>
    <property type="match status" value="1"/>
</dbReference>
<accession>A0A814TZX1</accession>
<dbReference type="Gene3D" id="2.60.260.20">
    <property type="entry name" value="Urease metallochaperone UreE, N-terminal domain"/>
    <property type="match status" value="2"/>
</dbReference>
<dbReference type="GO" id="GO:0006457">
    <property type="term" value="P:protein folding"/>
    <property type="evidence" value="ECO:0007669"/>
    <property type="project" value="InterPro"/>
</dbReference>
<dbReference type="InterPro" id="IPR051339">
    <property type="entry name" value="DnaJ_subfamily_B"/>
</dbReference>
<dbReference type="Pfam" id="PF01556">
    <property type="entry name" value="DnaJ_C"/>
    <property type="match status" value="1"/>
</dbReference>
<gene>
    <name evidence="4" type="ORF">GPM918_LOCUS21886</name>
    <name evidence="5" type="ORF">SRO942_LOCUS21884</name>
</gene>
<organism evidence="4 6">
    <name type="scientific">Didymodactylos carnosus</name>
    <dbReference type="NCBI Taxonomy" id="1234261"/>
    <lineage>
        <taxon>Eukaryota</taxon>
        <taxon>Metazoa</taxon>
        <taxon>Spiralia</taxon>
        <taxon>Gnathifera</taxon>
        <taxon>Rotifera</taxon>
        <taxon>Eurotatoria</taxon>
        <taxon>Bdelloidea</taxon>
        <taxon>Philodinida</taxon>
        <taxon>Philodinidae</taxon>
        <taxon>Didymodactylos</taxon>
    </lineage>
</organism>
<dbReference type="GO" id="GO:0005829">
    <property type="term" value="C:cytosol"/>
    <property type="evidence" value="ECO:0007669"/>
    <property type="project" value="TreeGrafter"/>
</dbReference>
<comment type="caution">
    <text evidence="4">The sequence shown here is derived from an EMBL/GenBank/DDBJ whole genome shotgun (WGS) entry which is preliminary data.</text>
</comment>
<evidence type="ECO:0000256" key="2">
    <source>
        <dbReference type="SAM" id="MobiDB-lite"/>
    </source>
</evidence>
<dbReference type="PANTHER" id="PTHR24078">
    <property type="entry name" value="DNAJ HOMOLOG SUBFAMILY C MEMBER"/>
    <property type="match status" value="1"/>
</dbReference>
<dbReference type="CDD" id="cd10747">
    <property type="entry name" value="DnaJ_C"/>
    <property type="match status" value="1"/>
</dbReference>
<dbReference type="FunFam" id="2.60.260.20:FF:000006">
    <property type="entry name" value="DnaJ subfamily B member 13"/>
    <property type="match status" value="1"/>
</dbReference>
<dbReference type="InterPro" id="IPR002939">
    <property type="entry name" value="DnaJ_C"/>
</dbReference>